<evidence type="ECO:0000256" key="5">
    <source>
        <dbReference type="ARBA" id="ARBA00023315"/>
    </source>
</evidence>
<dbReference type="PANTHER" id="PTHR23151:SF90">
    <property type="entry name" value="DIHYDROLIPOYLLYSINE-RESIDUE ACETYLTRANSFERASE COMPONENT OF PYRUVATE DEHYDROGENASE COMPLEX, MITOCHONDRIAL-RELATED"/>
    <property type="match status" value="1"/>
</dbReference>
<evidence type="ECO:0000313" key="10">
    <source>
        <dbReference type="Proteomes" id="UP001652625"/>
    </source>
</evidence>
<comment type="function">
    <text evidence="6">The pyruvate dehydrogenase complex catalyzes the overall conversion of pyruvate to acetyl-CoA and CO(2).</text>
</comment>
<evidence type="ECO:0000259" key="9">
    <source>
        <dbReference type="PROSITE" id="PS51826"/>
    </source>
</evidence>
<dbReference type="InterPro" id="IPR011053">
    <property type="entry name" value="Single_hybrid_motif"/>
</dbReference>
<dbReference type="EC" id="2.3.1.12" evidence="6"/>
<dbReference type="Pfam" id="PF02817">
    <property type="entry name" value="E3_binding"/>
    <property type="match status" value="1"/>
</dbReference>
<dbReference type="InterPro" id="IPR023213">
    <property type="entry name" value="CAT-like_dom_sf"/>
</dbReference>
<dbReference type="InterPro" id="IPR045257">
    <property type="entry name" value="E2/Pdx1"/>
</dbReference>
<comment type="cofactor">
    <cofactor evidence="6">
        <name>(R)-lipoate</name>
        <dbReference type="ChEBI" id="CHEBI:83088"/>
    </cofactor>
    <text evidence="6">Binds 1 lipoyl cofactor covalently.</text>
</comment>
<dbReference type="SUPFAM" id="SSF51230">
    <property type="entry name" value="Single hybrid motif"/>
    <property type="match status" value="1"/>
</dbReference>
<keyword evidence="10" id="KW-1185">Reference proteome</keyword>
<dbReference type="PROSITE" id="PS50968">
    <property type="entry name" value="BIOTINYL_LIPOYL"/>
    <property type="match status" value="1"/>
</dbReference>
<comment type="catalytic activity">
    <reaction evidence="6">
        <text>N(6)-[(R)-dihydrolipoyl]-L-lysyl-[protein] + acetyl-CoA = N(6)-[(R)-S(8)-acetyldihydrolipoyl]-L-lysyl-[protein] + CoA</text>
        <dbReference type="Rhea" id="RHEA:17017"/>
        <dbReference type="Rhea" id="RHEA-COMP:10475"/>
        <dbReference type="Rhea" id="RHEA-COMP:10478"/>
        <dbReference type="ChEBI" id="CHEBI:57287"/>
        <dbReference type="ChEBI" id="CHEBI:57288"/>
        <dbReference type="ChEBI" id="CHEBI:83100"/>
        <dbReference type="ChEBI" id="CHEBI:83111"/>
        <dbReference type="EC" id="2.3.1.12"/>
    </reaction>
</comment>
<dbReference type="PROSITE" id="PS00189">
    <property type="entry name" value="LIPOYL"/>
    <property type="match status" value="1"/>
</dbReference>
<dbReference type="InterPro" id="IPR036625">
    <property type="entry name" value="E3-bd_dom_sf"/>
</dbReference>
<dbReference type="InterPro" id="IPR003016">
    <property type="entry name" value="2-oxoA_DH_lipoyl-BS"/>
</dbReference>
<dbReference type="Pfam" id="PF00198">
    <property type="entry name" value="2-oxoacid_dh"/>
    <property type="match status" value="1"/>
</dbReference>
<dbReference type="CDD" id="cd06849">
    <property type="entry name" value="lipoyl_domain"/>
    <property type="match status" value="1"/>
</dbReference>
<gene>
    <name evidence="11" type="primary">LOC100214734</name>
</gene>
<dbReference type="NCBIfam" id="TIGR01349">
    <property type="entry name" value="PDHac_trf_mito"/>
    <property type="match status" value="1"/>
</dbReference>
<dbReference type="Pfam" id="PF00364">
    <property type="entry name" value="Biotin_lipoyl"/>
    <property type="match status" value="1"/>
</dbReference>
<dbReference type="Gene3D" id="3.30.559.10">
    <property type="entry name" value="Chloramphenicol acetyltransferase-like domain"/>
    <property type="match status" value="1"/>
</dbReference>
<comment type="subcellular location">
    <subcellularLocation>
        <location evidence="6">Mitochondrion</location>
    </subcellularLocation>
</comment>
<evidence type="ECO:0000259" key="8">
    <source>
        <dbReference type="PROSITE" id="PS50968"/>
    </source>
</evidence>
<feature type="domain" description="Lipoyl-binding" evidence="8">
    <location>
        <begin position="87"/>
        <end position="163"/>
    </location>
</feature>
<dbReference type="SUPFAM" id="SSF47005">
    <property type="entry name" value="Peripheral subunit-binding domain of 2-oxo acid dehydrogenase complex"/>
    <property type="match status" value="1"/>
</dbReference>
<keyword evidence="11" id="KW-0670">Pyruvate</keyword>
<protein>
    <recommendedName>
        <fullName evidence="6">Acetyltransferase component of pyruvate dehydrogenase complex</fullName>
        <ecNumber evidence="6">2.3.1.12</ecNumber>
    </recommendedName>
</protein>
<feature type="domain" description="Peripheral subunit-binding (PSBD)" evidence="9">
    <location>
        <begin position="217"/>
        <end position="254"/>
    </location>
</feature>
<reference evidence="11" key="1">
    <citation type="submission" date="2025-08" db="UniProtKB">
        <authorList>
            <consortium name="RefSeq"/>
        </authorList>
    </citation>
    <scope>IDENTIFICATION</scope>
</reference>
<sequence>MSVSAFICRVARNRVGFFQHKNTKGIIFITTEIQKLQNSNSNFESSRNVCNSASAFSHKRLFTSCWEKEGRLNDMSIKRNYATMPPHEKVLLPNLSPTMTTGTIVSWEKKVGDKINEGDVLALIETDKSTMEMETPEPGYLAKIIVPVGTRDVAINQLIAIIVSNEEDLDAFKNYTGEETTKTTLDAKLDASPSTVASHSPPVVEEPPPPSSTNRVFASPLAKRVALEKGVDINNVVGSGPRGRITVADIENFKTPSIAPKIEKVTAVPISKQPAPELQSTPSVSQPSLVQPPMAEGVMFKDIPLSNMRKTIAKRLTESKQTVPHYYLTSEINMDKVFELRAQLNAESLGAFKLSINDFVIKAAALSLRKVPECNSQWFSEYIRQFENVDVSVAVSIDGGLITPIVKDADKKGLTAISADVVTLANKARDKTIQPHEFLGGTFTVSNLGMYGISNFSAVINPPQSCILAVSASEDRVVPDQTSETRMKISKMMSVTLSCDHRVVDGAVGAAWLKTFRGYLEKPITMLL</sequence>
<comment type="similarity">
    <text evidence="1 6">Belongs to the 2-oxoacid dehydrogenase family.</text>
</comment>
<dbReference type="SUPFAM" id="SSF52777">
    <property type="entry name" value="CoA-dependent acyltransferases"/>
    <property type="match status" value="1"/>
</dbReference>
<evidence type="ECO:0000256" key="2">
    <source>
        <dbReference type="ARBA" id="ARBA00022679"/>
    </source>
</evidence>
<dbReference type="Gene3D" id="2.40.50.100">
    <property type="match status" value="1"/>
</dbReference>
<accession>A0ABM4BQR5</accession>
<evidence type="ECO:0000256" key="7">
    <source>
        <dbReference type="SAM" id="MobiDB-lite"/>
    </source>
</evidence>
<dbReference type="InterPro" id="IPR000089">
    <property type="entry name" value="Biotin_lipoyl"/>
</dbReference>
<dbReference type="Proteomes" id="UP001652625">
    <property type="component" value="Chromosome 04"/>
</dbReference>
<feature type="region of interest" description="Disordered" evidence="7">
    <location>
        <begin position="183"/>
        <end position="215"/>
    </location>
</feature>
<dbReference type="PANTHER" id="PTHR23151">
    <property type="entry name" value="DIHYDROLIPOAMIDE ACETYL/SUCCINYL-TRANSFERASE-RELATED"/>
    <property type="match status" value="1"/>
</dbReference>
<dbReference type="Gene3D" id="4.10.320.10">
    <property type="entry name" value="E3-binding domain"/>
    <property type="match status" value="1"/>
</dbReference>
<name>A0ABM4BQR5_HYDVU</name>
<evidence type="ECO:0000256" key="3">
    <source>
        <dbReference type="ARBA" id="ARBA00022823"/>
    </source>
</evidence>
<dbReference type="InterPro" id="IPR001078">
    <property type="entry name" value="2-oxoacid_DH_actylTfrase"/>
</dbReference>
<evidence type="ECO:0000313" key="11">
    <source>
        <dbReference type="RefSeq" id="XP_065651485.1"/>
    </source>
</evidence>
<dbReference type="RefSeq" id="XP_065651485.1">
    <property type="nucleotide sequence ID" value="XM_065795413.1"/>
</dbReference>
<keyword evidence="3 6" id="KW-0450">Lipoyl</keyword>
<proteinExistence type="inferred from homology"/>
<keyword evidence="2 6" id="KW-0808">Transferase</keyword>
<evidence type="ECO:0000256" key="6">
    <source>
        <dbReference type="RuleBase" id="RU361137"/>
    </source>
</evidence>
<keyword evidence="4" id="KW-0809">Transit peptide</keyword>
<evidence type="ECO:0000256" key="1">
    <source>
        <dbReference type="ARBA" id="ARBA00007317"/>
    </source>
</evidence>
<keyword evidence="5 6" id="KW-0012">Acyltransferase</keyword>
<dbReference type="GeneID" id="100214734"/>
<dbReference type="InterPro" id="IPR006257">
    <property type="entry name" value="LAT1"/>
</dbReference>
<organism evidence="10 11">
    <name type="scientific">Hydra vulgaris</name>
    <name type="common">Hydra</name>
    <name type="synonym">Hydra attenuata</name>
    <dbReference type="NCBI Taxonomy" id="6087"/>
    <lineage>
        <taxon>Eukaryota</taxon>
        <taxon>Metazoa</taxon>
        <taxon>Cnidaria</taxon>
        <taxon>Hydrozoa</taxon>
        <taxon>Hydroidolina</taxon>
        <taxon>Anthoathecata</taxon>
        <taxon>Aplanulata</taxon>
        <taxon>Hydridae</taxon>
        <taxon>Hydra</taxon>
    </lineage>
</organism>
<dbReference type="InterPro" id="IPR004167">
    <property type="entry name" value="PSBD"/>
</dbReference>
<dbReference type="PROSITE" id="PS51826">
    <property type="entry name" value="PSBD"/>
    <property type="match status" value="1"/>
</dbReference>
<evidence type="ECO:0000256" key="4">
    <source>
        <dbReference type="ARBA" id="ARBA00022946"/>
    </source>
</evidence>